<dbReference type="OrthoDB" id="433512at2759"/>
<dbReference type="Proteomes" id="UP000663880">
    <property type="component" value="Unassembled WGS sequence"/>
</dbReference>
<feature type="transmembrane region" description="Helical" evidence="6">
    <location>
        <begin position="193"/>
        <end position="212"/>
    </location>
</feature>
<protein>
    <recommendedName>
        <fullName evidence="7">Major facilitator superfamily (MFS) profile domain-containing protein</fullName>
    </recommendedName>
</protein>
<dbReference type="AlphaFoldDB" id="A0A821Q436"/>
<keyword evidence="4 6" id="KW-1133">Transmembrane helix</keyword>
<sequence>MSNVKDDDRDFDDALNLTGHGRYNRMVLFSCCVTIVAASLDIFGFSVVVAASRCELGLTTSQVGVLVGSPFYGLVFSYPWGYFADSKGRRTAILLSTSVGFIFGAISSISVNWQMMLVTKAIGSSFTLSLFMLTLTYLGESVDSKKRNQFLFILNTMNIGGEVVSFGLAYFILPLSIAMFIPWLEITFRSWRLYTLVMSIPLGIGALMMLFLEESPKFLIDKGENDKAMEVLTNIFVTNGGNRDDFVIKPLNVKPYNDSSFCVEFVRHASPLFKPPLLWRSLQLFYLLSLACAISNVSIMWLPTMLDMVFKSISSGSSDIRFCDGFNNISQQIAANVTCNDTLSEETFISGASVSLFVAVLNLSVTKFASYRRIILISIFLLAGFSSVMVSVLRQPLASVVFYTLMQTTLVGIGSVSTYFVDLYPTSCRGLATSLGYMVARCSSLIGTTLVGAAGNSNCEMIFYVAASVAFSGTLVSLSLPSIKN</sequence>
<evidence type="ECO:0000256" key="6">
    <source>
        <dbReference type="SAM" id="Phobius"/>
    </source>
</evidence>
<evidence type="ECO:0000259" key="7">
    <source>
        <dbReference type="PROSITE" id="PS50850"/>
    </source>
</evidence>
<proteinExistence type="predicted"/>
<feature type="domain" description="Major facilitator superfamily (MFS) profile" evidence="7">
    <location>
        <begin position="27"/>
        <end position="485"/>
    </location>
</feature>
<feature type="transmembrane region" description="Helical" evidence="6">
    <location>
        <begin position="284"/>
        <end position="302"/>
    </location>
</feature>
<dbReference type="GO" id="GO:0016020">
    <property type="term" value="C:membrane"/>
    <property type="evidence" value="ECO:0007669"/>
    <property type="project" value="UniProtKB-SubCell"/>
</dbReference>
<feature type="transmembrane region" description="Helical" evidence="6">
    <location>
        <begin position="92"/>
        <end position="111"/>
    </location>
</feature>
<dbReference type="Pfam" id="PF07690">
    <property type="entry name" value="MFS_1"/>
    <property type="match status" value="1"/>
</dbReference>
<organism evidence="8 9">
    <name type="scientific">Pieris macdunnoughi</name>
    <dbReference type="NCBI Taxonomy" id="345717"/>
    <lineage>
        <taxon>Eukaryota</taxon>
        <taxon>Metazoa</taxon>
        <taxon>Ecdysozoa</taxon>
        <taxon>Arthropoda</taxon>
        <taxon>Hexapoda</taxon>
        <taxon>Insecta</taxon>
        <taxon>Pterygota</taxon>
        <taxon>Neoptera</taxon>
        <taxon>Endopterygota</taxon>
        <taxon>Lepidoptera</taxon>
        <taxon>Glossata</taxon>
        <taxon>Ditrysia</taxon>
        <taxon>Papilionoidea</taxon>
        <taxon>Pieridae</taxon>
        <taxon>Pierinae</taxon>
        <taxon>Pieris</taxon>
    </lineage>
</organism>
<dbReference type="SUPFAM" id="SSF103473">
    <property type="entry name" value="MFS general substrate transporter"/>
    <property type="match status" value="1"/>
</dbReference>
<dbReference type="EMBL" id="CAJOBZ010000008">
    <property type="protein sequence ID" value="CAF4817721.1"/>
    <property type="molecule type" value="Genomic_DNA"/>
</dbReference>
<gene>
    <name evidence="8" type="ORF">PMACD_LOCUS4418</name>
</gene>
<feature type="transmembrane region" description="Helical" evidence="6">
    <location>
        <begin position="117"/>
        <end position="138"/>
    </location>
</feature>
<feature type="transmembrane region" description="Helical" evidence="6">
    <location>
        <begin position="435"/>
        <end position="455"/>
    </location>
</feature>
<evidence type="ECO:0000256" key="5">
    <source>
        <dbReference type="ARBA" id="ARBA00023136"/>
    </source>
</evidence>
<evidence type="ECO:0000313" key="8">
    <source>
        <dbReference type="EMBL" id="CAF4817721.1"/>
    </source>
</evidence>
<keyword evidence="2" id="KW-0813">Transport</keyword>
<feature type="transmembrane region" description="Helical" evidence="6">
    <location>
        <begin position="374"/>
        <end position="394"/>
    </location>
</feature>
<feature type="transmembrane region" description="Helical" evidence="6">
    <location>
        <begin position="400"/>
        <end position="423"/>
    </location>
</feature>
<keyword evidence="5 6" id="KW-0472">Membrane</keyword>
<evidence type="ECO:0000256" key="1">
    <source>
        <dbReference type="ARBA" id="ARBA00004141"/>
    </source>
</evidence>
<evidence type="ECO:0000256" key="4">
    <source>
        <dbReference type="ARBA" id="ARBA00022989"/>
    </source>
</evidence>
<evidence type="ECO:0000313" key="9">
    <source>
        <dbReference type="Proteomes" id="UP000663880"/>
    </source>
</evidence>
<dbReference type="InterPro" id="IPR020846">
    <property type="entry name" value="MFS_dom"/>
</dbReference>
<dbReference type="InterPro" id="IPR011701">
    <property type="entry name" value="MFS"/>
</dbReference>
<accession>A0A821Q436</accession>
<dbReference type="GO" id="GO:0022857">
    <property type="term" value="F:transmembrane transporter activity"/>
    <property type="evidence" value="ECO:0007669"/>
    <property type="project" value="InterPro"/>
</dbReference>
<dbReference type="PANTHER" id="PTHR23511">
    <property type="entry name" value="SYNAPTIC VESICLE GLYCOPROTEIN 2"/>
    <property type="match status" value="1"/>
</dbReference>
<name>A0A821Q436_9NEOP</name>
<comment type="caution">
    <text evidence="8">The sequence shown here is derived from an EMBL/GenBank/DDBJ whole genome shotgun (WGS) entry which is preliminary data.</text>
</comment>
<feature type="transmembrane region" description="Helical" evidence="6">
    <location>
        <begin position="150"/>
        <end position="173"/>
    </location>
</feature>
<keyword evidence="9" id="KW-1185">Reference proteome</keyword>
<dbReference type="PROSITE" id="PS50850">
    <property type="entry name" value="MFS"/>
    <property type="match status" value="1"/>
</dbReference>
<reference evidence="8" key="1">
    <citation type="submission" date="2021-02" db="EMBL/GenBank/DDBJ databases">
        <authorList>
            <person name="Steward A R."/>
        </authorList>
    </citation>
    <scope>NUCLEOTIDE SEQUENCE</scope>
</reference>
<evidence type="ECO:0000256" key="3">
    <source>
        <dbReference type="ARBA" id="ARBA00022692"/>
    </source>
</evidence>
<dbReference type="Gene3D" id="1.20.1250.20">
    <property type="entry name" value="MFS general substrate transporter like domains"/>
    <property type="match status" value="1"/>
</dbReference>
<evidence type="ECO:0000256" key="2">
    <source>
        <dbReference type="ARBA" id="ARBA00022448"/>
    </source>
</evidence>
<feature type="transmembrane region" description="Helical" evidence="6">
    <location>
        <begin position="27"/>
        <end position="51"/>
    </location>
</feature>
<comment type="subcellular location">
    <subcellularLocation>
        <location evidence="1">Membrane</location>
        <topology evidence="1">Multi-pass membrane protein</topology>
    </subcellularLocation>
</comment>
<dbReference type="PANTHER" id="PTHR23511:SF35">
    <property type="entry name" value="MAJOR FACILITATOR SUPERFAMILY (MFS) PROFILE DOMAIN-CONTAINING PROTEIN"/>
    <property type="match status" value="1"/>
</dbReference>
<keyword evidence="3 6" id="KW-0812">Transmembrane</keyword>
<dbReference type="InterPro" id="IPR036259">
    <property type="entry name" value="MFS_trans_sf"/>
</dbReference>
<feature type="transmembrane region" description="Helical" evidence="6">
    <location>
        <begin position="461"/>
        <end position="480"/>
    </location>
</feature>
<feature type="transmembrane region" description="Helical" evidence="6">
    <location>
        <begin position="63"/>
        <end position="80"/>
    </location>
</feature>